<feature type="compositionally biased region" description="Polar residues" evidence="1">
    <location>
        <begin position="1702"/>
        <end position="1715"/>
    </location>
</feature>
<name>A0AAR5PG89_DENPD</name>
<feature type="compositionally biased region" description="Polar residues" evidence="1">
    <location>
        <begin position="705"/>
        <end position="720"/>
    </location>
</feature>
<feature type="compositionally biased region" description="Basic and acidic residues" evidence="1">
    <location>
        <begin position="143"/>
        <end position="157"/>
    </location>
</feature>
<proteinExistence type="predicted"/>
<feature type="transmembrane region" description="Helical" evidence="2">
    <location>
        <begin position="2077"/>
        <end position="2096"/>
    </location>
</feature>
<feature type="compositionally biased region" description="Basic residues" evidence="1">
    <location>
        <begin position="1"/>
        <end position="20"/>
    </location>
</feature>
<feature type="region of interest" description="Disordered" evidence="1">
    <location>
        <begin position="1593"/>
        <end position="1715"/>
    </location>
</feature>
<evidence type="ECO:0008006" key="5">
    <source>
        <dbReference type="Google" id="ProtNLM"/>
    </source>
</evidence>
<feature type="compositionally biased region" description="Pro residues" evidence="1">
    <location>
        <begin position="1957"/>
        <end position="1972"/>
    </location>
</feature>
<feature type="compositionally biased region" description="Basic and acidic residues" evidence="1">
    <location>
        <begin position="1323"/>
        <end position="1332"/>
    </location>
</feature>
<feature type="region of interest" description="Disordered" evidence="1">
    <location>
        <begin position="1294"/>
        <end position="1363"/>
    </location>
</feature>
<dbReference type="EnsemblMetazoa" id="XM_019904503.1">
    <property type="protein sequence ID" value="XP_019760062.1"/>
    <property type="gene ID" value="LOC109537671"/>
</dbReference>
<feature type="compositionally biased region" description="Polar residues" evidence="1">
    <location>
        <begin position="1423"/>
        <end position="1433"/>
    </location>
</feature>
<feature type="region of interest" description="Disordered" evidence="1">
    <location>
        <begin position="599"/>
        <end position="650"/>
    </location>
</feature>
<feature type="compositionally biased region" description="Acidic residues" evidence="1">
    <location>
        <begin position="439"/>
        <end position="449"/>
    </location>
</feature>
<evidence type="ECO:0000313" key="3">
    <source>
        <dbReference type="EnsemblMetazoa" id="XP_019760063.1"/>
    </source>
</evidence>
<feature type="compositionally biased region" description="Basic residues" evidence="1">
    <location>
        <begin position="1343"/>
        <end position="1352"/>
    </location>
</feature>
<organism evidence="3 4">
    <name type="scientific">Dendroctonus ponderosae</name>
    <name type="common">Mountain pine beetle</name>
    <dbReference type="NCBI Taxonomy" id="77166"/>
    <lineage>
        <taxon>Eukaryota</taxon>
        <taxon>Metazoa</taxon>
        <taxon>Ecdysozoa</taxon>
        <taxon>Arthropoda</taxon>
        <taxon>Hexapoda</taxon>
        <taxon>Insecta</taxon>
        <taxon>Pterygota</taxon>
        <taxon>Neoptera</taxon>
        <taxon>Endopterygota</taxon>
        <taxon>Coleoptera</taxon>
        <taxon>Polyphaga</taxon>
        <taxon>Cucujiformia</taxon>
        <taxon>Curculionidae</taxon>
        <taxon>Scolytinae</taxon>
        <taxon>Dendroctonus</taxon>
    </lineage>
</organism>
<feature type="region of interest" description="Disordered" evidence="1">
    <location>
        <begin position="1766"/>
        <end position="1804"/>
    </location>
</feature>
<reference evidence="3" key="2">
    <citation type="submission" date="2024-08" db="UniProtKB">
        <authorList>
            <consortium name="EnsemblMetazoa"/>
        </authorList>
    </citation>
    <scope>IDENTIFICATION</scope>
</reference>
<feature type="region of interest" description="Disordered" evidence="1">
    <location>
        <begin position="489"/>
        <end position="519"/>
    </location>
</feature>
<feature type="region of interest" description="Disordered" evidence="1">
    <location>
        <begin position="1"/>
        <end position="23"/>
    </location>
</feature>
<dbReference type="Proteomes" id="UP000019118">
    <property type="component" value="Unassembled WGS sequence"/>
</dbReference>
<feature type="region of interest" description="Disordered" evidence="1">
    <location>
        <begin position="1821"/>
        <end position="1870"/>
    </location>
</feature>
<feature type="compositionally biased region" description="Basic residues" evidence="1">
    <location>
        <begin position="2021"/>
        <end position="2030"/>
    </location>
</feature>
<sequence length="2117" mass="239432">MDRVDRRRRRSRNHKAKKPPKVPIKTYRWEDIRRWRRRGGYPWTHLYKGPYSEKVDPQQFTMEAFRKAKSSDRIDASEVSSWADYSGKTTPTLLHELTREPPSKKSSRPGSFILDDDLEDDVQIKEFEPESAETSSENVSQYLDKEEACPKVADVKPKQTSPVPESADRKRKLSTESGHSFMKRIQGAKRKIKVPKISFSTKKLIKKSSSLPKDTIQKKVKKQTDKTLLRKTDDNPQYIYIPLKPPPGETDEFSHLEFQSQGKELMNVGPGQPHTDENSKQIIDGTFGGPNVECDNNLLETNKISTLQNSSENLDSSELNSQLEKSQETNIENTATALEPAPHPEIQCDSSGPTAKIGVQKTTKKSPLKINPAFKQFLKDVRHLKVSEKPEVVDSSTESKGLALDTKPALEIAETPVAAVNLSAECETNQAPILHQDESDVVTDSDDQPAPENTSDGSEIAENDQFDKLFEAGCSKNSDPTNIHELMVPQETSGCSEAVTRTSRSKSAEPEKRRKLSLESRKSLSRLGLMKKIREVSGKVTSALSVENFKQLFRPAESPQKTKTPEKEQKLAKKEVKAKTEDKLKKCRSTPVEPVYIRIPLKPPEGETDEFSYLEGNAPESSMTAEKTVEDRSDSLDTTSPSEVNKKDIQFIFLTPPSDDELLDKDPDIPETPSLDEIVSFGTLKKLAQDVVDQVSPDTKKSDSDTVSGIPSNQSTGKSNTHIEEPEAINDGSQPTSETKLTSIEKMVVDVEDGLNEAAKTDESRKSALKSNEPIFQKRVSFKRKFRVPKETVRENEYEVIEGASAANSIANIDKSDHSDNTEKPVIADCGAIQLESTEVDTNYADQSMAEIAPLEKDLGRSSKIFSDHEYEPISPPPEPTVLPSVLDDDDPKFVISVAEILDRPAEDKKKSFFQFGRFRKDSASSSNNRNVAPEAPSDIPERVPEETKTSKFFKQLNRFRKSPVQDEKIPDASQPEVPQIKSKPKKPMFQKIDFKKLKPKINLHIPQIPDTASIRIPHISLPGARKTTETRTVESRQFSTESNADESEQEPKRYRFDLTFGGTFPRFAKKKKSATDTEVIFATTPRAKKNEKKKITFDKIRIPIHSQSSTGTDETLDLRDENESESGRMEEEKVQEMSTDTENLLNRWKHGSFRERPHEVDTEERIIGELVEQRFGVTGQGFRSENLDNRLRENDENLRYVDNDSDDNKEEEFVLENRRNNQLVTDLDNLEEEQLGGSKDGYWSEGSESLGQKGLLGKLDIDSDEFFVVHEIREGFQTPANALAQMNEYDPIGSNQCLQQMPGKERRKPPMKKPKRKKTPHVSREEIHGDEESIDETILPPRPKRRSAKGRNKAEKAEVVPYQETIPLQGRRLDFPRESLGILGDDEEDNEDFKSRSFEVQENRGSNNRTPDVPARKHKSLRSLNQSETESLLETDGSILEYHANAGPPRRPSRRSDSILADTAFLTETHQNNSNRECIEEPCIQDIRDYMGYAIVDKSKQRDPPLPPPRTLPRRPKRELSSPHKFATLPGTQSQVPPVRPLRNYSTVGNARSSPKYSPFENKENEIDIAQYMEIGSEEGPRDLVSGEIVQKMKRRPLPAPPRPPRKPKPDRRSLYDITSRTNIPEDTVSTQTEPLPPDFACEEISEEPTDKVLFPRRSAATENAPMRTRDQKQNIYENKPISIDRDQSLGEQEDLRKNEQAQQRQMRTSDNSQLQKFHIYDPRSSSTQPVRKELITPTTYTFEETVTHGTLLVQPLDGTRAIIDQQSPRERVVPITKADSVDDPESSEVPDSFGLLKSPEDPEFVVPGAQELQVTDLDVDPGTLNQFSNSGQVDPSNSQVLYSSSSDAPNPQSFSDVEQRSSNYPKSAELKHAEDQYAKTPEHSPNQSQELLFHQERLPLPVPPPRSSTLERTFRDSLLYETNDKDLTGIDAAADIHATQQRDLQMMEPEIDDQLPPPRPPNPRYLPSQPPASFYALRAQKYVDEHIPATPPSRKVRQHRTRPLSRSRSTSEEEVSSAAHRRSRRMSRRGSEASIPELSRRLIEACGSRLNNALKRLIFDLTQKFLRNSDGNQDLHVFMVILLVLIAGLILLGYGEERTVVHLHHWEYFNPPKDL</sequence>
<feature type="compositionally biased region" description="Basic and acidic residues" evidence="1">
    <location>
        <begin position="506"/>
        <end position="519"/>
    </location>
</feature>
<feature type="compositionally biased region" description="Basic residues" evidence="1">
    <location>
        <begin position="1996"/>
        <end position="2007"/>
    </location>
</feature>
<feature type="compositionally biased region" description="Polar residues" evidence="1">
    <location>
        <begin position="731"/>
        <end position="740"/>
    </location>
</feature>
<feature type="region of interest" description="Disordered" evidence="1">
    <location>
        <begin position="1952"/>
        <end position="1972"/>
    </location>
</feature>
<feature type="region of interest" description="Disordered" evidence="1">
    <location>
        <begin position="1020"/>
        <end position="1052"/>
    </location>
</feature>
<feature type="region of interest" description="Disordered" evidence="1">
    <location>
        <begin position="1382"/>
        <end position="1433"/>
    </location>
</feature>
<feature type="region of interest" description="Disordered" evidence="1">
    <location>
        <begin position="1498"/>
        <end position="1541"/>
    </location>
</feature>
<protein>
    <recommendedName>
        <fullName evidence="5">Titin</fullName>
    </recommendedName>
</protein>
<feature type="compositionally biased region" description="Basic residues" evidence="1">
    <location>
        <begin position="1306"/>
        <end position="1322"/>
    </location>
</feature>
<dbReference type="GeneID" id="109537671"/>
<evidence type="ECO:0000256" key="1">
    <source>
        <dbReference type="SAM" id="MobiDB-lite"/>
    </source>
</evidence>
<keyword evidence="4" id="KW-1185">Reference proteome</keyword>
<feature type="region of interest" description="Disordered" evidence="1">
    <location>
        <begin position="920"/>
        <end position="987"/>
    </location>
</feature>
<feature type="region of interest" description="Disordered" evidence="1">
    <location>
        <begin position="692"/>
        <end position="740"/>
    </location>
</feature>
<keyword evidence="2" id="KW-0472">Membrane</keyword>
<feature type="compositionally biased region" description="Basic and acidic residues" evidence="1">
    <location>
        <begin position="940"/>
        <end position="950"/>
    </location>
</feature>
<feature type="region of interest" description="Disordered" evidence="1">
    <location>
        <begin position="431"/>
        <end position="464"/>
    </location>
</feature>
<feature type="compositionally biased region" description="Polar residues" evidence="1">
    <location>
        <begin position="132"/>
        <end position="141"/>
    </location>
</feature>
<evidence type="ECO:0000313" key="4">
    <source>
        <dbReference type="Proteomes" id="UP000019118"/>
    </source>
</evidence>
<accession>A0AAR5PG89</accession>
<reference evidence="4" key="1">
    <citation type="journal article" date="2013" name="Genome Biol.">
        <title>Draft genome of the mountain pine beetle, Dendroctonus ponderosae Hopkins, a major forest pest.</title>
        <authorList>
            <person name="Keeling C.I."/>
            <person name="Yuen M.M."/>
            <person name="Liao N.Y."/>
            <person name="Docking T.R."/>
            <person name="Chan S.K."/>
            <person name="Taylor G.A."/>
            <person name="Palmquist D.L."/>
            <person name="Jackman S.D."/>
            <person name="Nguyen A."/>
            <person name="Li M."/>
            <person name="Henderson H."/>
            <person name="Janes J.K."/>
            <person name="Zhao Y."/>
            <person name="Pandoh P."/>
            <person name="Moore R."/>
            <person name="Sperling F.A."/>
            <person name="Huber D.P."/>
            <person name="Birol I."/>
            <person name="Jones S.J."/>
            <person name="Bohlmann J."/>
        </authorList>
    </citation>
    <scope>NUCLEOTIDE SEQUENCE</scope>
</reference>
<feature type="compositionally biased region" description="Basic and acidic residues" evidence="1">
    <location>
        <begin position="1117"/>
        <end position="1136"/>
    </location>
</feature>
<feature type="region of interest" description="Disordered" evidence="1">
    <location>
        <begin position="90"/>
        <end position="115"/>
    </location>
</feature>
<feature type="region of interest" description="Disordered" evidence="1">
    <location>
        <begin position="1988"/>
        <end position="2035"/>
    </location>
</feature>
<feature type="compositionally biased region" description="Polar residues" evidence="1">
    <location>
        <begin position="490"/>
        <end position="502"/>
    </location>
</feature>
<feature type="compositionally biased region" description="Basic and acidic residues" evidence="1">
    <location>
        <begin position="1393"/>
        <end position="1403"/>
    </location>
</feature>
<keyword evidence="2" id="KW-1133">Transmembrane helix</keyword>
<feature type="region of interest" description="Disordered" evidence="1">
    <location>
        <begin position="127"/>
        <end position="189"/>
    </location>
</feature>
<dbReference type="KEGG" id="dpa:109537671"/>
<feature type="compositionally biased region" description="Polar residues" evidence="1">
    <location>
        <begin position="1618"/>
        <end position="1635"/>
    </location>
</feature>
<dbReference type="EnsemblMetazoa" id="XM_019904504.1">
    <property type="protein sequence ID" value="XP_019760063.1"/>
    <property type="gene ID" value="LOC109537671"/>
</dbReference>
<evidence type="ECO:0000256" key="2">
    <source>
        <dbReference type="SAM" id="Phobius"/>
    </source>
</evidence>
<feature type="compositionally biased region" description="Basic and acidic residues" evidence="1">
    <location>
        <begin position="563"/>
        <end position="584"/>
    </location>
</feature>
<feature type="region of interest" description="Disordered" evidence="1">
    <location>
        <begin position="554"/>
        <end position="585"/>
    </location>
</feature>
<feature type="compositionally biased region" description="Polar residues" evidence="1">
    <location>
        <begin position="1825"/>
        <end position="1867"/>
    </location>
</feature>
<feature type="region of interest" description="Disordered" evidence="1">
    <location>
        <begin position="1108"/>
        <end position="1142"/>
    </location>
</feature>
<keyword evidence="2" id="KW-0812">Transmembrane</keyword>
<feature type="region of interest" description="Disordered" evidence="1">
    <location>
        <begin position="339"/>
        <end position="364"/>
    </location>
</feature>
<feature type="region of interest" description="Disordered" evidence="1">
    <location>
        <begin position="868"/>
        <end position="887"/>
    </location>
</feature>
<feature type="compositionally biased region" description="Basic and acidic residues" evidence="1">
    <location>
        <begin position="1684"/>
        <end position="1701"/>
    </location>
</feature>